<gene>
    <name evidence="2" type="ORF">OUZ56_029936</name>
</gene>
<protein>
    <submittedName>
        <fullName evidence="2">Uncharacterized protein</fullName>
    </submittedName>
</protein>
<organism evidence="2 3">
    <name type="scientific">Daphnia magna</name>
    <dbReference type="NCBI Taxonomy" id="35525"/>
    <lineage>
        <taxon>Eukaryota</taxon>
        <taxon>Metazoa</taxon>
        <taxon>Ecdysozoa</taxon>
        <taxon>Arthropoda</taxon>
        <taxon>Crustacea</taxon>
        <taxon>Branchiopoda</taxon>
        <taxon>Diplostraca</taxon>
        <taxon>Cladocera</taxon>
        <taxon>Anomopoda</taxon>
        <taxon>Daphniidae</taxon>
        <taxon>Daphnia</taxon>
    </lineage>
</organism>
<sequence length="159" mass="17988">MSTRGNKNGSRGGGGSRGRGSLQGRGSSGNGPTIRSTNVTNTALAQDFSQEDKNMYDNLKKKITSYLMEVWKRKICNQTKKLHNYLPRPSYQKKMARMEENRLDRLTYIIGSGGYHSGNRDSFSNFLRNIKRNHVEEYSNIFTKVSPKSSLNQSSMILI</sequence>
<dbReference type="EMBL" id="JAOYFB010000040">
    <property type="protein sequence ID" value="KAK4037912.1"/>
    <property type="molecule type" value="Genomic_DNA"/>
</dbReference>
<name>A0ABR0B889_9CRUS</name>
<dbReference type="Proteomes" id="UP001234178">
    <property type="component" value="Unassembled WGS sequence"/>
</dbReference>
<evidence type="ECO:0000313" key="2">
    <source>
        <dbReference type="EMBL" id="KAK4037912.1"/>
    </source>
</evidence>
<accession>A0ABR0B889</accession>
<evidence type="ECO:0000313" key="3">
    <source>
        <dbReference type="Proteomes" id="UP001234178"/>
    </source>
</evidence>
<feature type="compositionally biased region" description="Gly residues" evidence="1">
    <location>
        <begin position="10"/>
        <end position="29"/>
    </location>
</feature>
<keyword evidence="3" id="KW-1185">Reference proteome</keyword>
<evidence type="ECO:0000256" key="1">
    <source>
        <dbReference type="SAM" id="MobiDB-lite"/>
    </source>
</evidence>
<feature type="region of interest" description="Disordered" evidence="1">
    <location>
        <begin position="1"/>
        <end position="39"/>
    </location>
</feature>
<comment type="caution">
    <text evidence="2">The sequence shown here is derived from an EMBL/GenBank/DDBJ whole genome shotgun (WGS) entry which is preliminary data.</text>
</comment>
<reference evidence="2 3" key="1">
    <citation type="journal article" date="2023" name="Nucleic Acids Res.">
        <title>The hologenome of Daphnia magna reveals possible DNA methylation and microbiome-mediated evolution of the host genome.</title>
        <authorList>
            <person name="Chaturvedi A."/>
            <person name="Li X."/>
            <person name="Dhandapani V."/>
            <person name="Marshall H."/>
            <person name="Kissane S."/>
            <person name="Cuenca-Cambronero M."/>
            <person name="Asole G."/>
            <person name="Calvet F."/>
            <person name="Ruiz-Romero M."/>
            <person name="Marangio P."/>
            <person name="Guigo R."/>
            <person name="Rago D."/>
            <person name="Mirbahai L."/>
            <person name="Eastwood N."/>
            <person name="Colbourne J.K."/>
            <person name="Zhou J."/>
            <person name="Mallon E."/>
            <person name="Orsini L."/>
        </authorList>
    </citation>
    <scope>NUCLEOTIDE SEQUENCE [LARGE SCALE GENOMIC DNA]</scope>
    <source>
        <strain evidence="2">LRV0_1</strain>
    </source>
</reference>
<proteinExistence type="predicted"/>